<evidence type="ECO:0000313" key="3">
    <source>
        <dbReference type="Proteomes" id="UP001341840"/>
    </source>
</evidence>
<feature type="compositionally biased region" description="Acidic residues" evidence="1">
    <location>
        <begin position="180"/>
        <end position="191"/>
    </location>
</feature>
<comment type="caution">
    <text evidence="2">The sequence shown here is derived from an EMBL/GenBank/DDBJ whole genome shotgun (WGS) entry which is preliminary data.</text>
</comment>
<name>A0ABU6U987_9FABA</name>
<sequence length="343" mass="38442">MERIGNVWGIVIQVDVGKDDYFNAFRVLVNAKLSTTIQAYLTVTIEGEDFLVMVREVGSFGTCYDEGAVQQIPINNDSNSRIEKKSEVEEQKSAAVMSSTQPPKDVGETREGERPEEETSHVEETQPTTLGNRDGARISWAGMDNSSGPIPQIEMIPSPTNTRTHNDDRRTEDLIMEAGLETDEENQEESDPSLPPGFENWDGDNSECEHHNIRLIKIQRGKKKCERNNASKRKIGAKGKSKKKKKSEGRDRKQNLEIEGNVSDSIEEISDTDEGGEDLHAAKTWKLGSRLGITSSNPESAKKYLRDWDDEDVATNNDNPRRRSRSLPHKTGKKVGVSKQFLQ</sequence>
<feature type="compositionally biased region" description="Basic and acidic residues" evidence="1">
    <location>
        <begin position="105"/>
        <end position="124"/>
    </location>
</feature>
<feature type="compositionally biased region" description="Basic residues" evidence="1">
    <location>
        <begin position="219"/>
        <end position="247"/>
    </location>
</feature>
<feature type="region of interest" description="Disordered" evidence="1">
    <location>
        <begin position="75"/>
        <end position="206"/>
    </location>
</feature>
<evidence type="ECO:0000313" key="2">
    <source>
        <dbReference type="EMBL" id="MED6157564.1"/>
    </source>
</evidence>
<accession>A0ABU6U987</accession>
<feature type="compositionally biased region" description="Basic and acidic residues" evidence="1">
    <location>
        <begin position="80"/>
        <end position="92"/>
    </location>
</feature>
<keyword evidence="3" id="KW-1185">Reference proteome</keyword>
<feature type="compositionally biased region" description="Basic and acidic residues" evidence="1">
    <location>
        <begin position="164"/>
        <end position="173"/>
    </location>
</feature>
<protein>
    <submittedName>
        <fullName evidence="2">Uncharacterized protein</fullName>
    </submittedName>
</protein>
<feature type="region of interest" description="Disordered" evidence="1">
    <location>
        <begin position="219"/>
        <end position="343"/>
    </location>
</feature>
<gene>
    <name evidence="2" type="ORF">PIB30_024262</name>
</gene>
<reference evidence="2 3" key="1">
    <citation type="journal article" date="2023" name="Plants (Basel)">
        <title>Bridging the Gap: Combining Genomics and Transcriptomics Approaches to Understand Stylosanthes scabra, an Orphan Legume from the Brazilian Caatinga.</title>
        <authorList>
            <person name="Ferreira-Neto J.R.C."/>
            <person name="da Silva M.D."/>
            <person name="Binneck E."/>
            <person name="de Melo N.F."/>
            <person name="da Silva R.H."/>
            <person name="de Melo A.L.T.M."/>
            <person name="Pandolfi V."/>
            <person name="Bustamante F.O."/>
            <person name="Brasileiro-Vidal A.C."/>
            <person name="Benko-Iseppon A.M."/>
        </authorList>
    </citation>
    <scope>NUCLEOTIDE SEQUENCE [LARGE SCALE GENOMIC DNA]</scope>
    <source>
        <tissue evidence="2">Leaves</tissue>
    </source>
</reference>
<proteinExistence type="predicted"/>
<dbReference type="Proteomes" id="UP001341840">
    <property type="component" value="Unassembled WGS sequence"/>
</dbReference>
<organism evidence="2 3">
    <name type="scientific">Stylosanthes scabra</name>
    <dbReference type="NCBI Taxonomy" id="79078"/>
    <lineage>
        <taxon>Eukaryota</taxon>
        <taxon>Viridiplantae</taxon>
        <taxon>Streptophyta</taxon>
        <taxon>Embryophyta</taxon>
        <taxon>Tracheophyta</taxon>
        <taxon>Spermatophyta</taxon>
        <taxon>Magnoliopsida</taxon>
        <taxon>eudicotyledons</taxon>
        <taxon>Gunneridae</taxon>
        <taxon>Pentapetalae</taxon>
        <taxon>rosids</taxon>
        <taxon>fabids</taxon>
        <taxon>Fabales</taxon>
        <taxon>Fabaceae</taxon>
        <taxon>Papilionoideae</taxon>
        <taxon>50 kb inversion clade</taxon>
        <taxon>dalbergioids sensu lato</taxon>
        <taxon>Dalbergieae</taxon>
        <taxon>Pterocarpus clade</taxon>
        <taxon>Stylosanthes</taxon>
    </lineage>
</organism>
<dbReference type="EMBL" id="JASCZI010120915">
    <property type="protein sequence ID" value="MED6157564.1"/>
    <property type="molecule type" value="Genomic_DNA"/>
</dbReference>
<evidence type="ECO:0000256" key="1">
    <source>
        <dbReference type="SAM" id="MobiDB-lite"/>
    </source>
</evidence>
<feature type="compositionally biased region" description="Basic residues" evidence="1">
    <location>
        <begin position="322"/>
        <end position="333"/>
    </location>
</feature>
<feature type="compositionally biased region" description="Acidic residues" evidence="1">
    <location>
        <begin position="265"/>
        <end position="276"/>
    </location>
</feature>